<name>A0AAW9DSW5_ACIAO</name>
<comment type="caution">
    <text evidence="4">The sequence shown here is derived from an EMBL/GenBank/DDBJ whole genome shotgun (WGS) entry which is preliminary data.</text>
</comment>
<feature type="domain" description="Methyltransferase" evidence="3">
    <location>
        <begin position="49"/>
        <end position="146"/>
    </location>
</feature>
<dbReference type="InterPro" id="IPR029063">
    <property type="entry name" value="SAM-dependent_MTases_sf"/>
</dbReference>
<dbReference type="EC" id="2.1.1.-" evidence="4"/>
<dbReference type="CDD" id="cd02440">
    <property type="entry name" value="AdoMet_MTases"/>
    <property type="match status" value="1"/>
</dbReference>
<evidence type="ECO:0000259" key="2">
    <source>
        <dbReference type="Pfam" id="PF10119"/>
    </source>
</evidence>
<proteinExistence type="predicted"/>
<keyword evidence="1 4" id="KW-0808">Transferase</keyword>
<evidence type="ECO:0000313" key="5">
    <source>
        <dbReference type="Proteomes" id="UP001279553"/>
    </source>
</evidence>
<organism evidence="4 5">
    <name type="scientific">Acidiphilium acidophilum</name>
    <name type="common">Thiobacillus acidophilus</name>
    <dbReference type="NCBI Taxonomy" id="76588"/>
    <lineage>
        <taxon>Bacteria</taxon>
        <taxon>Pseudomonadati</taxon>
        <taxon>Pseudomonadota</taxon>
        <taxon>Alphaproteobacteria</taxon>
        <taxon>Acetobacterales</taxon>
        <taxon>Acidocellaceae</taxon>
        <taxon>Acidiphilium</taxon>
    </lineage>
</organism>
<dbReference type="Gene3D" id="3.40.50.150">
    <property type="entry name" value="Vaccinia Virus protein VP39"/>
    <property type="match status" value="1"/>
</dbReference>
<dbReference type="EMBL" id="JAWXYB010000018">
    <property type="protein sequence ID" value="MDX5932184.1"/>
    <property type="molecule type" value="Genomic_DNA"/>
</dbReference>
<dbReference type="InterPro" id="IPR041698">
    <property type="entry name" value="Methyltransf_25"/>
</dbReference>
<dbReference type="GO" id="GO:0032259">
    <property type="term" value="P:methylation"/>
    <property type="evidence" value="ECO:0007669"/>
    <property type="project" value="UniProtKB-KW"/>
</dbReference>
<dbReference type="AlphaFoldDB" id="A0AAW9DSW5"/>
<reference evidence="4 5" key="1">
    <citation type="submission" date="2023-11" db="EMBL/GenBank/DDBJ databases">
        <title>MicrobeMod: A computational toolkit for identifying prokaryotic methylation and restriction-modification with nanopore sequencing.</title>
        <authorList>
            <person name="Crits-Christoph A."/>
            <person name="Kang S.C."/>
            <person name="Lee H."/>
            <person name="Ostrov N."/>
        </authorList>
    </citation>
    <scope>NUCLEOTIDE SEQUENCE [LARGE SCALE GENOMIC DNA]</scope>
    <source>
        <strain evidence="4 5">DSMZ 700</strain>
    </source>
</reference>
<keyword evidence="4" id="KW-0489">Methyltransferase</keyword>
<feature type="domain" description="Methyltransferase regulatory" evidence="2">
    <location>
        <begin position="217"/>
        <end position="299"/>
    </location>
</feature>
<dbReference type="Pfam" id="PF13649">
    <property type="entry name" value="Methyltransf_25"/>
    <property type="match status" value="1"/>
</dbReference>
<sequence>MTWGAGYVTDIAYAPGYYEEQSPRRMALTALVAGYAAAMPERGQDYHFVDIGCGQGFTALVLAAANPGWTVTGLDFNPAHIAQARALAAKAGVTNCRFIEADFTRFTGADLADFDAASLHGVWSWVAPEVRAGVVRLLADKLRPGGMCHVSYNVLPAWRGMLGVQRLVREAGSRKAARADRQAALGFEIVERLRAGGSGAIDPAAIRILDECAGKPAAYLAHEFMNEAWSPCFHQDVATALRGAKLDYVGSPRLIENFPALALDETALAIAAEFDDPAMVELLKDVTGAQPLRHDVFVRGAVRLSSAAQARALREMRLGLAVPHGRHSLGFDTPAGRASMSAALYEPVFAMLAARNATVGALLDTTRGEAEARGDEARGADNPAELVAMLVGTGQVVVVADEAALMDPICVRLNAAMFASVMEGRRLTDPVTLAVPALGGGLGLPGLAAFAVLRQHDWLSEATVGQALPPPTREVFAAWAELAVPGGDAALHDALIGGFETVFAERADVFNRLGLPC</sequence>
<dbReference type="PANTHER" id="PTHR43861">
    <property type="entry name" value="TRANS-ACONITATE 2-METHYLTRANSFERASE-RELATED"/>
    <property type="match status" value="1"/>
</dbReference>
<protein>
    <submittedName>
        <fullName evidence="4">Class I SAM-dependent methyltransferase</fullName>
        <ecNumber evidence="4">2.1.1.-</ecNumber>
    </submittedName>
</protein>
<evidence type="ECO:0000256" key="1">
    <source>
        <dbReference type="ARBA" id="ARBA00022679"/>
    </source>
</evidence>
<dbReference type="Proteomes" id="UP001279553">
    <property type="component" value="Unassembled WGS sequence"/>
</dbReference>
<dbReference type="InterPro" id="IPR018773">
    <property type="entry name" value="MeTrfase_reg_dom_prd"/>
</dbReference>
<gene>
    <name evidence="4" type="ORF">SIL87_15615</name>
</gene>
<evidence type="ECO:0000259" key="3">
    <source>
        <dbReference type="Pfam" id="PF13649"/>
    </source>
</evidence>
<dbReference type="GO" id="GO:0008168">
    <property type="term" value="F:methyltransferase activity"/>
    <property type="evidence" value="ECO:0007669"/>
    <property type="project" value="UniProtKB-KW"/>
</dbReference>
<dbReference type="Pfam" id="PF10119">
    <property type="entry name" value="MethyTransf_Reg"/>
    <property type="match status" value="1"/>
</dbReference>
<dbReference type="SUPFAM" id="SSF53335">
    <property type="entry name" value="S-adenosyl-L-methionine-dependent methyltransferases"/>
    <property type="match status" value="1"/>
</dbReference>
<keyword evidence="5" id="KW-1185">Reference proteome</keyword>
<accession>A0AAW9DSW5</accession>
<dbReference type="RefSeq" id="WP_319615030.1">
    <property type="nucleotide sequence ID" value="NZ_JAWXYB010000018.1"/>
</dbReference>
<evidence type="ECO:0000313" key="4">
    <source>
        <dbReference type="EMBL" id="MDX5932184.1"/>
    </source>
</evidence>